<organism evidence="2 3">
    <name type="scientific">Flavobacterium anhuiense</name>
    <dbReference type="NCBI Taxonomy" id="459526"/>
    <lineage>
        <taxon>Bacteria</taxon>
        <taxon>Pseudomonadati</taxon>
        <taxon>Bacteroidota</taxon>
        <taxon>Flavobacteriia</taxon>
        <taxon>Flavobacteriales</taxon>
        <taxon>Flavobacteriaceae</taxon>
        <taxon>Flavobacterium</taxon>
    </lineage>
</organism>
<name>A0AAC9D7A0_9FLAO</name>
<dbReference type="AlphaFoldDB" id="A0AAC9D7A0"/>
<evidence type="ECO:0000256" key="1">
    <source>
        <dbReference type="SAM" id="Phobius"/>
    </source>
</evidence>
<keyword evidence="1" id="KW-0812">Transmembrane</keyword>
<reference evidence="2 3" key="1">
    <citation type="submission" date="2016-08" db="EMBL/GenBank/DDBJ databases">
        <title>Complete genome sequence of Flavobacterium johnsoniae strain GSE09, a volatile-producing biocontrol agent isolated from cucumber (Cucumis sativus).</title>
        <authorList>
            <person name="Jeong J.-J."/>
            <person name="Oh J.Y."/>
            <person name="Jim Y.J."/>
            <person name="Sang M.K."/>
            <person name="Kim K.D."/>
        </authorList>
    </citation>
    <scope>NUCLEOTIDE SEQUENCE [LARGE SCALE GENOMIC DNA]</scope>
    <source>
        <strain evidence="2 3">GSE09</strain>
    </source>
</reference>
<evidence type="ECO:0000313" key="3">
    <source>
        <dbReference type="Proteomes" id="UP000093276"/>
    </source>
</evidence>
<keyword evidence="1" id="KW-1133">Transmembrane helix</keyword>
<proteinExistence type="predicted"/>
<dbReference type="Proteomes" id="UP000093276">
    <property type="component" value="Chromosome"/>
</dbReference>
<gene>
    <name evidence="2" type="ORF">BB050_03655</name>
</gene>
<sequence>MKNLPQKVRSRKLNSRVDLTAMVSVSFFADYIFYGCWGIIEIKNNGSRFT</sequence>
<feature type="transmembrane region" description="Helical" evidence="1">
    <location>
        <begin position="21"/>
        <end position="40"/>
    </location>
</feature>
<evidence type="ECO:0000313" key="2">
    <source>
        <dbReference type="EMBL" id="AOC96737.1"/>
    </source>
</evidence>
<dbReference type="EMBL" id="CP016907">
    <property type="protein sequence ID" value="AOC96737.1"/>
    <property type="molecule type" value="Genomic_DNA"/>
</dbReference>
<protein>
    <submittedName>
        <fullName evidence="2">Uncharacterized protein</fullName>
    </submittedName>
</protein>
<dbReference type="KEGG" id="fjg:BB050_03655"/>
<dbReference type="RefSeq" id="WP_348636715.1">
    <property type="nucleotide sequence ID" value="NZ_CP086234.1"/>
</dbReference>
<keyword evidence="1" id="KW-0472">Membrane</keyword>
<accession>A0AAC9D7A0</accession>